<gene>
    <name evidence="2" type="ORF">Ciccas_009527</name>
</gene>
<evidence type="ECO:0000256" key="1">
    <source>
        <dbReference type="SAM" id="MobiDB-lite"/>
    </source>
</evidence>
<accession>A0ABD2PWR8</accession>
<dbReference type="EMBL" id="JBJKFK010001970">
    <property type="protein sequence ID" value="KAL3311888.1"/>
    <property type="molecule type" value="Genomic_DNA"/>
</dbReference>
<sequence length="286" mass="32629">MSKPATRANSLCPYFGASATLVANQLPQELNLLKFAKLAKEQGIKKQSVPKFVTDELIKRWEPTNIQIKNYNSVRDSVKILLDSAWRQITRTPVADRTDDWIRQNSLNYQRLFAGVSYCNCFIQGKTWQECKCLPTQEDDDFLVDQATERKMSIGASTSEGQRELIGIQRRYTILVNKSRRSNILSASTEPNPDQSTLLTPRRARSSSTIRRRPTIEEMRVEPYPFLDTATRHEEYLLCVQPLDATTVKWSIFMDPLNIAGCAITVIGFVKRQLSKMSSKIAAFKQ</sequence>
<proteinExistence type="predicted"/>
<evidence type="ECO:0000313" key="2">
    <source>
        <dbReference type="EMBL" id="KAL3311888.1"/>
    </source>
</evidence>
<evidence type="ECO:0000313" key="3">
    <source>
        <dbReference type="Proteomes" id="UP001626550"/>
    </source>
</evidence>
<feature type="region of interest" description="Disordered" evidence="1">
    <location>
        <begin position="185"/>
        <end position="209"/>
    </location>
</feature>
<feature type="compositionally biased region" description="Polar residues" evidence="1">
    <location>
        <begin position="185"/>
        <end position="199"/>
    </location>
</feature>
<keyword evidence="3" id="KW-1185">Reference proteome</keyword>
<reference evidence="2 3" key="1">
    <citation type="submission" date="2024-11" db="EMBL/GenBank/DDBJ databases">
        <title>Adaptive evolution of stress response genes in parasites aligns with host niche diversity.</title>
        <authorList>
            <person name="Hahn C."/>
            <person name="Resl P."/>
        </authorList>
    </citation>
    <scope>NUCLEOTIDE SEQUENCE [LARGE SCALE GENOMIC DNA]</scope>
    <source>
        <strain evidence="2">EGGRZ-B1_66</strain>
        <tissue evidence="2">Body</tissue>
    </source>
</reference>
<dbReference type="AlphaFoldDB" id="A0ABD2PWR8"/>
<dbReference type="Proteomes" id="UP001626550">
    <property type="component" value="Unassembled WGS sequence"/>
</dbReference>
<comment type="caution">
    <text evidence="2">The sequence shown here is derived from an EMBL/GenBank/DDBJ whole genome shotgun (WGS) entry which is preliminary data.</text>
</comment>
<protein>
    <submittedName>
        <fullName evidence="2">Uncharacterized protein</fullName>
    </submittedName>
</protein>
<organism evidence="2 3">
    <name type="scientific">Cichlidogyrus casuarinus</name>
    <dbReference type="NCBI Taxonomy" id="1844966"/>
    <lineage>
        <taxon>Eukaryota</taxon>
        <taxon>Metazoa</taxon>
        <taxon>Spiralia</taxon>
        <taxon>Lophotrochozoa</taxon>
        <taxon>Platyhelminthes</taxon>
        <taxon>Monogenea</taxon>
        <taxon>Monopisthocotylea</taxon>
        <taxon>Dactylogyridea</taxon>
        <taxon>Ancyrocephalidae</taxon>
        <taxon>Cichlidogyrus</taxon>
    </lineage>
</organism>
<name>A0ABD2PWR8_9PLAT</name>